<dbReference type="InParanoid" id="A0A6C2YSV3"/>
<dbReference type="PANTHER" id="PTHR36509:SF2">
    <property type="entry name" value="BLL3101 PROTEIN"/>
    <property type="match status" value="1"/>
</dbReference>
<evidence type="ECO:0000313" key="3">
    <source>
        <dbReference type="EMBL" id="VIP04536.1"/>
    </source>
</evidence>
<organism evidence="3">
    <name type="scientific">Tuwongella immobilis</name>
    <dbReference type="NCBI Taxonomy" id="692036"/>
    <lineage>
        <taxon>Bacteria</taxon>
        <taxon>Pseudomonadati</taxon>
        <taxon>Planctomycetota</taxon>
        <taxon>Planctomycetia</taxon>
        <taxon>Gemmatales</taxon>
        <taxon>Gemmataceae</taxon>
        <taxon>Tuwongella</taxon>
    </lineage>
</organism>
<dbReference type="Gene3D" id="2.60.40.1610">
    <property type="entry name" value="Domain of unknown function DUF1254"/>
    <property type="match status" value="1"/>
</dbReference>
<dbReference type="InterPro" id="IPR037049">
    <property type="entry name" value="DUF1214_C_sf"/>
</dbReference>
<dbReference type="KEGG" id="tim:GMBLW1_46570"/>
<name>A0A6C2YSV3_9BACT</name>
<gene>
    <name evidence="3" type="ORF">GMBLW1_46570</name>
</gene>
<evidence type="ECO:0000313" key="4">
    <source>
        <dbReference type="Proteomes" id="UP000464378"/>
    </source>
</evidence>
<dbReference type="InterPro" id="IPR037050">
    <property type="entry name" value="DUF1254_sf"/>
</dbReference>
<dbReference type="Gene3D" id="2.60.120.600">
    <property type="entry name" value="Domain of unknown function DUF1214, C-terminal domain"/>
    <property type="match status" value="1"/>
</dbReference>
<sequence>MIRCLALLGMLVAGHGAGVGMGTVQAQSLPPVAEFQAIAEEAMLYGYPLVMNYKVIYESYIDQKSSQYRGPLSQLVNTGRVFTPKDTSVVTPNSDTPYSFFCADLRAEPMVLTLPKIDASRYVSVQLVDWYTANYGYLGSRTTGNGGGNYLLVGPDWKGEQPKGIDRVFRCETEFTFAIIRTQLFSPNDLDNVRTIQAGYRLQPLSKFLGESAPAPSAAVKWPAITSESADANLLSYAAFLLQFCPPVGTAAVEVPLRERFARIGLVAGKPFEAEKLPAEYREALKAAKQAANAKIKDRVLNLGKNQNGWRVGAAFGNRAFYRGDWLARAASAAAGIYGNDAAEALYPMLTLDADGKRPDCTTNRYVLTFPAGKLPPVDAFWSVTMYDATTQLLVENPLNRYLINSPMLPDLKRNADGSLSILISHESPGKDWESNWLPAPKGPIFVVMRLYRPQAAALSGDWQPPPVVRMTTATPAK</sequence>
<dbReference type="Pfam" id="PF06742">
    <property type="entry name" value="DUF1214"/>
    <property type="match status" value="1"/>
</dbReference>
<accession>A0A6C2YSV3</accession>
<dbReference type="Pfam" id="PF06863">
    <property type="entry name" value="DUF1254"/>
    <property type="match status" value="1"/>
</dbReference>
<keyword evidence="4" id="KW-1185">Reference proteome</keyword>
<dbReference type="Proteomes" id="UP000464378">
    <property type="component" value="Chromosome"/>
</dbReference>
<dbReference type="AlphaFoldDB" id="A0A6C2YSV3"/>
<dbReference type="RefSeq" id="WP_162659607.1">
    <property type="nucleotide sequence ID" value="NZ_LR593887.1"/>
</dbReference>
<dbReference type="EMBL" id="LR593887">
    <property type="protein sequence ID" value="VTS06433.1"/>
    <property type="molecule type" value="Genomic_DNA"/>
</dbReference>
<dbReference type="PANTHER" id="PTHR36509">
    <property type="entry name" value="BLL3101 PROTEIN"/>
    <property type="match status" value="1"/>
</dbReference>
<dbReference type="InterPro" id="IPR010621">
    <property type="entry name" value="DUF1214"/>
</dbReference>
<feature type="domain" description="DUF1214" evidence="1">
    <location>
        <begin position="344"/>
        <end position="455"/>
    </location>
</feature>
<evidence type="ECO:0000259" key="2">
    <source>
        <dbReference type="Pfam" id="PF06863"/>
    </source>
</evidence>
<evidence type="ECO:0000259" key="1">
    <source>
        <dbReference type="Pfam" id="PF06742"/>
    </source>
</evidence>
<proteinExistence type="predicted"/>
<dbReference type="InterPro" id="IPR010679">
    <property type="entry name" value="DUF1254"/>
</dbReference>
<dbReference type="EMBL" id="LR586016">
    <property type="protein sequence ID" value="VIP04536.1"/>
    <property type="molecule type" value="Genomic_DNA"/>
</dbReference>
<protein>
    <recommendedName>
        <fullName evidence="5">Cell envelope protein</fullName>
    </recommendedName>
</protein>
<evidence type="ECO:0008006" key="5">
    <source>
        <dbReference type="Google" id="ProtNLM"/>
    </source>
</evidence>
<feature type="domain" description="DUF1254" evidence="2">
    <location>
        <begin position="74"/>
        <end position="204"/>
    </location>
</feature>
<dbReference type="SUPFAM" id="SSF160935">
    <property type="entry name" value="VPA0735-like"/>
    <property type="match status" value="1"/>
</dbReference>
<reference evidence="3" key="1">
    <citation type="submission" date="2019-04" db="EMBL/GenBank/DDBJ databases">
        <authorList>
            <consortium name="Science for Life Laboratories"/>
        </authorList>
    </citation>
    <scope>NUCLEOTIDE SEQUENCE</scope>
    <source>
        <strain evidence="3">MBLW1</strain>
    </source>
</reference>